<accession>A0A6B8RMZ7</accession>
<evidence type="ECO:0000313" key="1">
    <source>
        <dbReference type="EMBL" id="QGQ97072.1"/>
    </source>
</evidence>
<dbReference type="RefSeq" id="WP_155702172.1">
    <property type="nucleotide sequence ID" value="NZ_CP034235.1"/>
</dbReference>
<dbReference type="Proteomes" id="UP000426246">
    <property type="component" value="Chromosome"/>
</dbReference>
<dbReference type="KEGG" id="ppsc:EHS13_20355"/>
<dbReference type="OrthoDB" id="1908546at2"/>
<evidence type="ECO:0008006" key="3">
    <source>
        <dbReference type="Google" id="ProtNLM"/>
    </source>
</evidence>
<organism evidence="1 2">
    <name type="scientific">Paenibacillus psychroresistens</name>
    <dbReference type="NCBI Taxonomy" id="1778678"/>
    <lineage>
        <taxon>Bacteria</taxon>
        <taxon>Bacillati</taxon>
        <taxon>Bacillota</taxon>
        <taxon>Bacilli</taxon>
        <taxon>Bacillales</taxon>
        <taxon>Paenibacillaceae</taxon>
        <taxon>Paenibacillus</taxon>
    </lineage>
</organism>
<name>A0A6B8RMZ7_9BACL</name>
<sequence>MAKPKTKLEQQLEKEVSTSELGAIIGKTPQWIRQLTRDRILFQVGRGKYILVDAVQAYILYASGGKEEDNKPRLVDHKTEHERIKTEKASLELAVMRGELHAAADVEAVMNDMLISLRSRLLGLPNKMGPKILNNSSLPSVIDILTEEIRTCLTTLADYDSDAFKAGAADERRSEED</sequence>
<reference evidence="2" key="1">
    <citation type="submission" date="2018-11" db="EMBL/GenBank/DDBJ databases">
        <title>Complete genome sequence of Paenibacillus sp. ML311-T8.</title>
        <authorList>
            <person name="Nam Y.-D."/>
            <person name="Kang J."/>
            <person name="Chung W.-H."/>
            <person name="Park Y.S."/>
        </authorList>
    </citation>
    <scope>NUCLEOTIDE SEQUENCE [LARGE SCALE GENOMIC DNA]</scope>
    <source>
        <strain evidence="2">ML311-T8</strain>
    </source>
</reference>
<dbReference type="AlphaFoldDB" id="A0A6B8RMZ7"/>
<keyword evidence="2" id="KW-1185">Reference proteome</keyword>
<dbReference type="EMBL" id="CP034235">
    <property type="protein sequence ID" value="QGQ97072.1"/>
    <property type="molecule type" value="Genomic_DNA"/>
</dbReference>
<gene>
    <name evidence="1" type="ORF">EHS13_20355</name>
</gene>
<protein>
    <recommendedName>
        <fullName evidence="3">Terminase small subunit</fullName>
    </recommendedName>
</protein>
<proteinExistence type="predicted"/>
<evidence type="ECO:0000313" key="2">
    <source>
        <dbReference type="Proteomes" id="UP000426246"/>
    </source>
</evidence>